<evidence type="ECO:0000256" key="2">
    <source>
        <dbReference type="SAM" id="SignalP"/>
    </source>
</evidence>
<evidence type="ECO:0000256" key="1">
    <source>
        <dbReference type="SAM" id="MobiDB-lite"/>
    </source>
</evidence>
<reference evidence="3 4" key="1">
    <citation type="submission" date="2021-05" db="EMBL/GenBank/DDBJ databases">
        <title>Draft Whole Genome Sequencing Of Biosensor Chromobacterium violaceum Strain CV026 Reveals A Regulatory RNA In Chromobacterium violaceum Phenotype Regulatory Network.</title>
        <authorList>
            <person name="Hong K.W."/>
            <person name="Chan K.G."/>
            <person name="Chang C.-Y."/>
        </authorList>
    </citation>
    <scope>NUCLEOTIDE SEQUENCE [LARGE SCALE GENOMIC DNA]</scope>
    <source>
        <strain evidence="3 4">ATCC 31532</strain>
    </source>
</reference>
<keyword evidence="4" id="KW-1185">Reference proteome</keyword>
<evidence type="ECO:0000313" key="3">
    <source>
        <dbReference type="EMBL" id="MBW8288229.1"/>
    </source>
</evidence>
<evidence type="ECO:0000313" key="4">
    <source>
        <dbReference type="Proteomes" id="UP000711178"/>
    </source>
</evidence>
<feature type="signal peptide" evidence="2">
    <location>
        <begin position="1"/>
        <end position="27"/>
    </location>
</feature>
<dbReference type="EMBL" id="JAHDTB010000008">
    <property type="protein sequence ID" value="MBW8288229.1"/>
    <property type="molecule type" value="Genomic_DNA"/>
</dbReference>
<proteinExistence type="predicted"/>
<organism evidence="3 4">
    <name type="scientific">Chromobacterium subtsugae</name>
    <dbReference type="NCBI Taxonomy" id="251747"/>
    <lineage>
        <taxon>Bacteria</taxon>
        <taxon>Pseudomonadati</taxon>
        <taxon>Pseudomonadota</taxon>
        <taxon>Betaproteobacteria</taxon>
        <taxon>Neisseriales</taxon>
        <taxon>Chromobacteriaceae</taxon>
        <taxon>Chromobacterium</taxon>
    </lineage>
</organism>
<evidence type="ECO:0008006" key="5">
    <source>
        <dbReference type="Google" id="ProtNLM"/>
    </source>
</evidence>
<accession>A0ABS7FDS0</accession>
<dbReference type="GeneID" id="89684773"/>
<protein>
    <recommendedName>
        <fullName evidence="5">Lipoprotein</fullName>
    </recommendedName>
</protein>
<feature type="chain" id="PRO_5047369870" description="Lipoprotein" evidence="2">
    <location>
        <begin position="28"/>
        <end position="80"/>
    </location>
</feature>
<gene>
    <name evidence="3" type="ORF">KIF53_11370</name>
</gene>
<comment type="caution">
    <text evidence="3">The sequence shown here is derived from an EMBL/GenBank/DDBJ whole genome shotgun (WGS) entry which is preliminary data.</text>
</comment>
<name>A0ABS7FDS0_9NEIS</name>
<feature type="region of interest" description="Disordered" evidence="1">
    <location>
        <begin position="24"/>
        <end position="51"/>
    </location>
</feature>
<sequence length="80" mass="8293">MNLAKLMPLLSCALLLAACATTPGASAVAGDDSGREEPKYLTGSNIPHRGGKTEVLTDQAMQDLADQIHRGSPVTSFGKP</sequence>
<dbReference type="PROSITE" id="PS51257">
    <property type="entry name" value="PROKAR_LIPOPROTEIN"/>
    <property type="match status" value="1"/>
</dbReference>
<dbReference type="RefSeq" id="WP_043576338.1">
    <property type="nucleotide sequence ID" value="NZ_CP142381.1"/>
</dbReference>
<dbReference type="Proteomes" id="UP000711178">
    <property type="component" value="Unassembled WGS sequence"/>
</dbReference>
<keyword evidence="2" id="KW-0732">Signal</keyword>